<dbReference type="Pfam" id="PF06224">
    <property type="entry name" value="AlkZ-like"/>
    <property type="match status" value="1"/>
</dbReference>
<dbReference type="PANTHER" id="PTHR30528:SF0">
    <property type="entry name" value="CYTOPLASMIC PROTEIN"/>
    <property type="match status" value="1"/>
</dbReference>
<reference evidence="1" key="1">
    <citation type="submission" date="2020-05" db="EMBL/GenBank/DDBJ databases">
        <authorList>
            <person name="Chiriac C."/>
            <person name="Salcher M."/>
            <person name="Ghai R."/>
            <person name="Kavagutti S V."/>
        </authorList>
    </citation>
    <scope>NUCLEOTIDE SEQUENCE</scope>
</reference>
<name>A0A6J6TFZ7_9ZZZZ</name>
<dbReference type="AlphaFoldDB" id="A0A6J6TFZ7"/>
<evidence type="ECO:0000313" key="1">
    <source>
        <dbReference type="EMBL" id="CAB4745694.1"/>
    </source>
</evidence>
<gene>
    <name evidence="1" type="ORF">UFOPK2761_01641</name>
</gene>
<proteinExistence type="predicted"/>
<sequence>MESLSRAQARRVALAAQGFLDPPHAVPTLRTFDRTLARTGVLQVDSVNVLQRAHYMPLYSRMGPYDAHPASGLLARAAERRPRRVVEYWAHVQAFMPVELWPLMQHRMDTYRAGRGKWWKDVDDALVDRVRSAVAAGEGPVTARGLEERLGAGSPRRKDHWGWNWSEVRKVLDYLYMCGELAVAGRNAQFEVRYDVPERVLPASVLALPTPSPQEAVTELVRRAARSHGVASAACLADYYRLRQQPDPRRPGLPSTAVAVQQLVEEGELLSVTVEGWRRPAYLHRDARLPRRVGARTLLSPFDPVVWERDRTEALFDFRYRIEIYTPPHKRVHGYYVLPFLLGDELVARVDLKADRGAADGGLLRVAAAWAEPGAPAATAAELAAELRRLADWLGLAGLAVAPRGDLAPELSAACGAL</sequence>
<dbReference type="InterPro" id="IPR009351">
    <property type="entry name" value="AlkZ-like"/>
</dbReference>
<organism evidence="1">
    <name type="scientific">freshwater metagenome</name>
    <dbReference type="NCBI Taxonomy" id="449393"/>
    <lineage>
        <taxon>unclassified sequences</taxon>
        <taxon>metagenomes</taxon>
        <taxon>ecological metagenomes</taxon>
    </lineage>
</organism>
<accession>A0A6J6TFZ7</accession>
<protein>
    <submittedName>
        <fullName evidence="1">Unannotated protein</fullName>
    </submittedName>
</protein>
<dbReference type="PANTHER" id="PTHR30528">
    <property type="entry name" value="CYTOPLASMIC PROTEIN"/>
    <property type="match status" value="1"/>
</dbReference>
<dbReference type="EMBL" id="CAEZYQ010000011">
    <property type="protein sequence ID" value="CAB4745694.1"/>
    <property type="molecule type" value="Genomic_DNA"/>
</dbReference>